<evidence type="ECO:0000256" key="12">
    <source>
        <dbReference type="ARBA" id="ARBA00022898"/>
    </source>
</evidence>
<comment type="catalytic activity">
    <reaction evidence="19">
        <text>a (3R)-hydroxyacyl-[ACP] = a (2E)-enoyl-[ACP] + H2O</text>
        <dbReference type="Rhea" id="RHEA:13097"/>
        <dbReference type="Rhea" id="RHEA-COMP:9925"/>
        <dbReference type="Rhea" id="RHEA-COMP:9945"/>
        <dbReference type="ChEBI" id="CHEBI:15377"/>
        <dbReference type="ChEBI" id="CHEBI:78784"/>
        <dbReference type="ChEBI" id="CHEBI:78827"/>
        <dbReference type="EC" id="4.2.1.59"/>
    </reaction>
    <physiologicalReaction direction="left-to-right" evidence="19">
        <dbReference type="Rhea" id="RHEA:13098"/>
    </physiologicalReaction>
</comment>
<dbReference type="InterPro" id="IPR013968">
    <property type="entry name" value="PKS_KR"/>
</dbReference>
<dbReference type="SMART" id="SM00827">
    <property type="entry name" value="PKS_AT"/>
    <property type="match status" value="1"/>
</dbReference>
<feature type="domain" description="Carrier" evidence="57">
    <location>
        <begin position="1885"/>
        <end position="1965"/>
    </location>
</feature>
<dbReference type="InterPro" id="IPR011032">
    <property type="entry name" value="GroES-like_sf"/>
</dbReference>
<feature type="active site" description="Proton acceptor; for dehydratase activity" evidence="56">
    <location>
        <position position="796"/>
    </location>
</feature>
<dbReference type="SMART" id="SM00822">
    <property type="entry name" value="PKS_KR"/>
    <property type="match status" value="2"/>
</dbReference>
<dbReference type="Pfam" id="PF00550">
    <property type="entry name" value="PP-binding"/>
    <property type="match status" value="2"/>
</dbReference>
<dbReference type="InterPro" id="IPR014031">
    <property type="entry name" value="Ketoacyl_synth_C"/>
</dbReference>
<comment type="catalytic activity">
    <reaction evidence="43">
        <text>a 2,3-saturated acyl-[ACP] + NADP(+) = a (2E)-enoyl-[ACP] + NADPH + H(+)</text>
        <dbReference type="Rhea" id="RHEA:22564"/>
        <dbReference type="Rhea" id="RHEA-COMP:9925"/>
        <dbReference type="Rhea" id="RHEA-COMP:9926"/>
        <dbReference type="ChEBI" id="CHEBI:15378"/>
        <dbReference type="ChEBI" id="CHEBI:57783"/>
        <dbReference type="ChEBI" id="CHEBI:58349"/>
        <dbReference type="ChEBI" id="CHEBI:78784"/>
        <dbReference type="ChEBI" id="CHEBI:78785"/>
        <dbReference type="EC" id="1.3.1.39"/>
    </reaction>
    <physiologicalReaction direction="right-to-left" evidence="43">
        <dbReference type="Rhea" id="RHEA:22566"/>
    </physiologicalReaction>
</comment>
<dbReference type="InterPro" id="IPR032821">
    <property type="entry name" value="PKS_assoc"/>
</dbReference>
<dbReference type="Gene3D" id="3.30.70.3290">
    <property type="match status" value="4"/>
</dbReference>
<comment type="catalytic activity">
    <reaction evidence="38">
        <text>(2E)-dodecenoyl-[ACP] + NADPH + H(+) = dodecanoyl-[ACP] + NADP(+)</text>
        <dbReference type="Rhea" id="RHEA:41880"/>
        <dbReference type="Rhea" id="RHEA-COMP:9643"/>
        <dbReference type="Rhea" id="RHEA-COMP:9644"/>
        <dbReference type="ChEBI" id="CHEBI:15378"/>
        <dbReference type="ChEBI" id="CHEBI:57783"/>
        <dbReference type="ChEBI" id="CHEBI:58349"/>
        <dbReference type="ChEBI" id="CHEBI:65264"/>
        <dbReference type="ChEBI" id="CHEBI:78472"/>
    </reaction>
    <physiologicalReaction direction="left-to-right" evidence="38">
        <dbReference type="Rhea" id="RHEA:41881"/>
    </physiologicalReaction>
</comment>
<dbReference type="PROSITE" id="PS52019">
    <property type="entry name" value="PKS_MFAS_DH"/>
    <property type="match status" value="2"/>
</dbReference>
<comment type="catalytic activity">
    <reaction evidence="53">
        <text>butanoyl-[ACP] + malonyl-[ACP] + H(+) = 3-oxohexanoyl-[ACP] + holo-[ACP] + CO2</text>
        <dbReference type="Rhea" id="RHEA:41820"/>
        <dbReference type="Rhea" id="RHEA-COMP:9623"/>
        <dbReference type="Rhea" id="RHEA-COMP:9628"/>
        <dbReference type="Rhea" id="RHEA-COMP:9629"/>
        <dbReference type="Rhea" id="RHEA-COMP:9685"/>
        <dbReference type="ChEBI" id="CHEBI:15378"/>
        <dbReference type="ChEBI" id="CHEBI:16526"/>
        <dbReference type="ChEBI" id="CHEBI:64479"/>
        <dbReference type="ChEBI" id="CHEBI:78449"/>
        <dbReference type="ChEBI" id="CHEBI:78454"/>
        <dbReference type="ChEBI" id="CHEBI:78456"/>
    </reaction>
    <physiologicalReaction direction="left-to-right" evidence="53">
        <dbReference type="Rhea" id="RHEA:41821"/>
    </physiologicalReaction>
</comment>
<comment type="catalytic activity">
    <reaction evidence="49">
        <text>(2E)-tetradecenoyl-[ACP] + NADPH + H(+) = tetradecanoyl-[ACP] + NADP(+)</text>
        <dbReference type="Rhea" id="RHEA:41896"/>
        <dbReference type="Rhea" id="RHEA-COMP:9647"/>
        <dbReference type="Rhea" id="RHEA-COMP:9648"/>
        <dbReference type="ChEBI" id="CHEBI:15378"/>
        <dbReference type="ChEBI" id="CHEBI:57783"/>
        <dbReference type="ChEBI" id="CHEBI:58349"/>
        <dbReference type="ChEBI" id="CHEBI:78475"/>
        <dbReference type="ChEBI" id="CHEBI:78477"/>
    </reaction>
    <physiologicalReaction direction="left-to-right" evidence="49">
        <dbReference type="Rhea" id="RHEA:41897"/>
    </physiologicalReaction>
</comment>
<dbReference type="PROSITE" id="PS52004">
    <property type="entry name" value="KS3_2"/>
    <property type="match status" value="2"/>
</dbReference>
<evidence type="ECO:0000256" key="15">
    <source>
        <dbReference type="ARBA" id="ARBA00023332"/>
    </source>
</evidence>
<dbReference type="GO" id="GO:0004312">
    <property type="term" value="F:fatty acid synthase activity"/>
    <property type="evidence" value="ECO:0007669"/>
    <property type="project" value="UniProtKB-EC"/>
</dbReference>
<evidence type="ECO:0000256" key="43">
    <source>
        <dbReference type="ARBA" id="ARBA00048650"/>
    </source>
</evidence>
<evidence type="ECO:0000256" key="41">
    <source>
        <dbReference type="ARBA" id="ARBA00048506"/>
    </source>
</evidence>
<comment type="catalytic activity">
    <reaction evidence="33">
        <text>(2E)-hexadecenoyl-[ACP] + NADPH + H(+) = hexadecanoyl-[ACP] + NADP(+)</text>
        <dbReference type="Rhea" id="RHEA:41912"/>
        <dbReference type="Rhea" id="RHEA-COMP:9651"/>
        <dbReference type="Rhea" id="RHEA-COMP:9652"/>
        <dbReference type="ChEBI" id="CHEBI:15378"/>
        <dbReference type="ChEBI" id="CHEBI:57783"/>
        <dbReference type="ChEBI" id="CHEBI:58349"/>
        <dbReference type="ChEBI" id="CHEBI:78481"/>
        <dbReference type="ChEBI" id="CHEBI:78483"/>
    </reaction>
    <physiologicalReaction direction="left-to-right" evidence="33">
        <dbReference type="Rhea" id="RHEA:41913"/>
    </physiologicalReaction>
</comment>
<protein>
    <recommendedName>
        <fullName evidence="7">Fatty acid synthase</fullName>
        <ecNumber evidence="5">1.1.1.100</ecNumber>
        <ecNumber evidence="2">1.3.1.39</ecNumber>
        <ecNumber evidence="6">2.3.1.41</ecNumber>
        <ecNumber evidence="4">2.3.1.85</ecNumber>
        <ecNumber evidence="3">3.1.2.14</ecNumber>
    </recommendedName>
</protein>
<sequence>MQSIKTCSIPTTPIDSDESIVITGIAGKYPRSDSVNHFAENLFNKMDLVDDKEDRWRHLYAGIPKRLGKLNNLGKFDAEFFDSGFQETHSMDPQQRLLLEHCFEAVLDAGLHPDDIRGTRTGVFVGVSIAETEIYWTYKKTKSPYKKAVLGSARSMYAAKIAHMLDLKGPTMAVDTACSSSLYALDWACKAIRNGQCDSAIVAGTNLTLHPYITLQFALLGVLAADGYCRPFDKCASGYSRSEANAVILLQKAKDAKRIYAHVVNTKTNCDGYKLEGITFPSNKIQKQLLDELYAEVPYDPKDICYVEAHSTGTVVGDPEECDAIEKVFCPDRTEPLLVGSVKSNIGHSEAAAGICSLTKCIIAMQTNVIPPNINYTEPRTDVPSLLNGKLKVVDKPTPLTGPLVAVNSFGFGGANAHALLHNNIKQKLNEGASDGLPRLIVWSGRTAEAVNLFIQDLVGQRFDVEFYALTYNIQRKPMAKMHSRGFAIVNGNTDGIAQLLLSGPTICVPKKYVKPPLTLVLGELAQNWQIYAESFEAFPKFAEVVTDCLHAIQECGFDAFDETKRSNDPIQQILWTFIIQIGVCRMLQQMDLPVDQYAGYSVGQISCAYLTGALSLHDALRVAYAQGYIIRAHQSEESINYDDVATNKVLNNKLMKVLKPLRVKAPSANWINPSQLQSFEMFNSSVRTALSEMLVNHPGALEPLKATYCTGKDAIEGFLTTLGDLFLKGHNFNLLNLYAPVQFPVSHGTALISPRIRWNHGYDWHVPNFRMTRMVDQVSSEYTVSLVEQDFIAGHCIDGRVLIPATGYLFYVWDSFSGTMGIIPEEMPVEFSDIEFLRATTLSGDQQVTLDVDLNQATGNFEVREGSALVVKGRIQALKNYTPMQNTIERKTDGVIMEMKDFYKELRLRGYHYGGLFKSVIEAATDGSYAKIEWKYNWTALLDCLLQVSIIAVDSRSLVIPTRIDSIKIDPIQQKAADQSKESEVPTYNVSFDKELNLIQCGAIEIRGLNASTIARRLPPGLPVLESYKFLPYHPQETLQLADAASVIVQTILENQATLLFTVSEIHSISRAPIISQFGTAIGDLPLVKAHLTLLSNTKPEPIPNVTISEDKLMKQRNVLLLICENLFADDEFISDAINCLSDQGFILLRESLGYTIKEGHRRLQLVSTINLEDETFFLLQQKKSAMNASVDAHAIKVSMEEATIPWLLELKQEVKAKPVILYAQNDASSGIIGLVNCLRKEPNIQTITCFFIADSNAPSFDPSNPFYKDQIDLGLAINVYRDGQWGMYRHFKLLEPMCYEPTADQCFISSLKSGDLSSLTWVLGPLSERPSTGPLIRVAYSSLNFKDVMIATGRLSNETFGTSRLEQDYSLGFEYSGITASGKRVMGICSLGSLSTIVEADPLFILDVPDGITLEQAASIPTVYATVYSAFFICSHIQKGKSILIHAGTGGIGIAAIRVCLAYGLEVFTTVSTKEKREFLLSYFPDLKPENIGNSRDTTFENLIKLRTNGRGVDFVLNSLSEEKLQASVRCLAKGGHFLEIGKYDMMKDSKLAMTLFQKGISFSAVLVDLMFKEKRELMETLQKLIMNDIGRGIIHPLPTTVFQAHEIEQAFRYLATAKHIGKVVIKIRDNENDLTSVPITYSPRVYCHPEQSFVIAGGLGGFGLELADWLIIRGCRKLLLSSSRGISKPYQQYRIRLWESYGVQVRISIEDISTLQGCRRLIQQAIEMGPVAGIYNLAVQLRDAIIENQSVDKFVECLAPKAIATKHLDVISRQLCPKLKHFVVFSSVSCGRGNAGQSNYGMANSIMERIIERRVVDGLPGKAIQWGAIGEVGIVADMQEDRIDMEIGGTLQQRLSSCIQVLDQLLTSHEPIVASMVVAEKRSSSGGAKNIIEAVMNIMNIRDMKSVSVESTLADIGMDSLMAVEIRQVLERDFDIILTPQDLRTLTFSKLQKLADAKVENEAQESVAKQLELEDLLASFGDEAASHQTILRLPSKSSDDDYDLAVLIIPGIESVCSPVWTKIASQINAPTFILQTFAKATDEQTIPGIVDSVFDEMFQTVFAKGQQFLVIGYSFGSLLALEIVKRLEGRSLRGKLMMIDGSPMYLQRFAGIHLVGADDEHLQMAILTLVLAFALPRDSSDSVKLIMAETTYDNRVTKMLELGRNANSFSDIKLIMAETTYDNRVTKMLELGRNANSFSDSYIRKMMRLLFYRLKAAMNLSSEAKEKLQSQMVLVRSTIISDIEEDYGLSDFTQSSLIVKIIDGTHQTMLSNAELIEIINKDTLETNLLPKVPIESGESIVISGLAGRYPRSDNAQLFAQNLFDRVDLVDEKEDRWRHVIADIPKRLGKLNNLDKFDAEYFGYSFKDAHVMDPQHRLLLEHCYEVLLDAGLHPDDLRGTNTGVFVGVSMVETETYWMCKKVPPNIKSLICGYTRQMLAIKVANALDLKGPAMAVDTACSSSLYALDWACKAIRNGQCDSAIVAGTNLTLHPYITLQFALLGVLAADGYCRPFDKCASGYSRSEANAVILLQKAKDAKRIYAHVVNTKTNCDGYKLEGITFPSNKIQKQLLDELYAEVPYDPKDICYVEAHSTGTVVGDPEECDAIEKVFCPDRTEPLLVGSVKSNIGHSEAAAGICSLTKCIIAMQNNVIPPNINYTEPRTDVPSLLNGKLKVVDKPTPLTGPLVAVNSFGFGGANAHALLHSSIKKKVNGGFPTDGLPRLIVWSGRTMEAVDVFLESLKNQKFDAELYALVHNIQRKSVGKMNCRGFAIYMGHSDGSTELIQKQIVQVKKQFPKVVIVFGALDYDWKTTLHIFEKFPTFKATLKQCVNLLKEFEFDTMFNKDSHTNTLQRVVWTLILQIGVYHTLKSIGLKMDLYGGYSIGQITCAYIDGVLSLQDAMRVGFAHGALLASYNNPETIDYREIVTNGSLKSKLSSILQSFMFAKPTKNWINSTEELSFKIYDAKGISKLFNSIESDAVILQPLSSVQSTGSVLKCFLDTIGRSFLNGKSCNLLDLYPLVSFPVSLGTPMISPMHRWDHSSSWHVSSFHSGLISHVRTSSYTMSLAEQEYIIGHCIDGRILIPATEYLYVVWDSYSSARGVITNELPVEFWDVEFLRATTLKKDQTVTLHVEMNPITGHFEVLEGSALVIKGRIGHLTHSTPKPSPPVQVSSAAPILLPSKDFYKELRLRGYHYGGLFKSIIESTADGSCAKIAWKQNWTALLDCMLQVAIITKDSRSLAIPTRIDSIKIDPILQSSFLSNEEEVPYYNVYYDRYLNLLQCGAIEIRGLNASTIARRLPPGLPVLESYKFLPYHPQETLQLADAASVIVQTILENQATLLFTVSEIHSISRAPIISQFGTAIGDLPLVKAHLTLLSNTKPEPIPNVTISEDKLMKQRNVLLLICENLFADDEFISDAINCLSDQGFILLRESLGYTIKEGHRRLQLVSTINLEDETFFLLQQKKSAMNASVDAHAIKVSMEEATIPWLLELKQEVKAKPVILYAQNDMSSGIIGLVNCLRKEPNIQTITCFFIADSNAPSFDPSNPFYKDQIDLGLAINVYRDGQWGMYRHFKLLEPMCYEPTADHCFASSLKSGDLSSLTWMLGPLSERPSTGPLIRVAYSSLNFKDVMIATGRLSNETFGTSRLEQDYSLGFEYSGVTASGKRVMGICSLGSLSTIVEADPLFTLDVPDGITLEQAASIPTVYATVYSAFFICSHIQKGKSILIHAGTGGIGIAAIRVCLAYGLEVFTTVSTKEKREFLLSYFPDLKPENIGNSRDTTFENLIKLRTNGRGVDFVLNSLSEEKLQASIRCLAKGGHFLEIGKYDMMKDSKLAMTLFQKGISFTAVLVDLMFKEKRELMETLQKLIMNDIGRGIIHPLPTTVFQAHEIEQAFRYLATAKHIGKVVIKIRDNENDLTSVPITYSPRVYCHPEQSFVIAGGLGGFGLELADWLIIRGCRKLLLSSSRGISKPYQQYRIRLWESYGVQVRISIEDISTLQGCRRLIQQAIEMGPVAGIYNLAVQLRDAIIENQSVDKFVECLAPKANATKHLDVISRELCTKLKHFVVFSSVSCGRGNAGQSNYGMANSIMERIIERRVVDGLPGKAIQWGAIGEVGIVADMQEDRIDMEIGGTLQQRLSSCIQVLDQLLTSHEPIVASMVVAEKRSSSGGAKNIIEAVMNIMNIRDMKSVSVESTLADIGMDSLMAVAIGKVLERDFDIILTPQDLRTLTFSKLQKLADAKVENEEQESVAKQLELEDLLASFGDEAASHQTILRLPSKSSDDDYDLAVLIIPGIESVCSPVWTKIASQINAPTFILQTFAKATDEQTIPGIVDSVFDEMFQTVFAKGQQFLVIGYSFGSLLALEIVKRLEGRSLRGKLMMIDGSPMYLQRFAGPYLAAADDDQLQMSILSLIASIVLPNGTQDIIKSVMNEPTYNERVDKLMRLSRDSNPFSEDYSRKMMHLILYRIKETMNISNEARETINTPIVLVRSAMIADIDEDYGLSQFTRSSLIVKIIDGTHQTMLSNPELIEIVNNDTLRATL</sequence>
<comment type="catalytic activity">
    <reaction evidence="28">
        <text>a (3R)-hydroxyacyl-[ACP] + NADP(+) = a 3-oxoacyl-[ACP] + NADPH + H(+)</text>
        <dbReference type="Rhea" id="RHEA:17397"/>
        <dbReference type="Rhea" id="RHEA-COMP:9916"/>
        <dbReference type="Rhea" id="RHEA-COMP:9945"/>
        <dbReference type="ChEBI" id="CHEBI:15378"/>
        <dbReference type="ChEBI" id="CHEBI:57783"/>
        <dbReference type="ChEBI" id="CHEBI:58349"/>
        <dbReference type="ChEBI" id="CHEBI:78776"/>
        <dbReference type="ChEBI" id="CHEBI:78827"/>
        <dbReference type="EC" id="1.1.1.100"/>
    </reaction>
    <physiologicalReaction direction="right-to-left" evidence="28">
        <dbReference type="Rhea" id="RHEA:17399"/>
    </physiologicalReaction>
</comment>
<dbReference type="SMART" id="SM00823">
    <property type="entry name" value="PKS_PP"/>
    <property type="match status" value="2"/>
</dbReference>
<evidence type="ECO:0000256" key="6">
    <source>
        <dbReference type="ARBA" id="ARBA00013191"/>
    </source>
</evidence>
<comment type="catalytic activity">
    <reaction evidence="31">
        <text>(2E)-butenoyl-[ACP] + NADPH + H(+) = butanoyl-[ACP] + NADP(+)</text>
        <dbReference type="Rhea" id="RHEA:41812"/>
        <dbReference type="Rhea" id="RHEA-COMP:9627"/>
        <dbReference type="Rhea" id="RHEA-COMP:9628"/>
        <dbReference type="ChEBI" id="CHEBI:15378"/>
        <dbReference type="ChEBI" id="CHEBI:57783"/>
        <dbReference type="ChEBI" id="CHEBI:58349"/>
        <dbReference type="ChEBI" id="CHEBI:78453"/>
        <dbReference type="ChEBI" id="CHEBI:78454"/>
    </reaction>
    <physiologicalReaction direction="left-to-right" evidence="31">
        <dbReference type="Rhea" id="RHEA:41813"/>
    </physiologicalReaction>
</comment>
<dbReference type="STRING" id="7167.A0A182F2C5"/>
<evidence type="ECO:0000256" key="33">
    <source>
        <dbReference type="ARBA" id="ARBA00047810"/>
    </source>
</evidence>
<comment type="catalytic activity">
    <reaction evidence="32">
        <text>dodecanoyl-[ACP] + malonyl-[ACP] + H(+) = 3-oxotetradecanoyl-[ACP] + holo-[ACP] + CO2</text>
        <dbReference type="Rhea" id="RHEA:41884"/>
        <dbReference type="Rhea" id="RHEA-COMP:9623"/>
        <dbReference type="Rhea" id="RHEA-COMP:9644"/>
        <dbReference type="Rhea" id="RHEA-COMP:9645"/>
        <dbReference type="Rhea" id="RHEA-COMP:9685"/>
        <dbReference type="ChEBI" id="CHEBI:15378"/>
        <dbReference type="ChEBI" id="CHEBI:16526"/>
        <dbReference type="ChEBI" id="CHEBI:64479"/>
        <dbReference type="ChEBI" id="CHEBI:65264"/>
        <dbReference type="ChEBI" id="CHEBI:78449"/>
        <dbReference type="ChEBI" id="CHEBI:78473"/>
    </reaction>
    <physiologicalReaction direction="left-to-right" evidence="32">
        <dbReference type="Rhea" id="RHEA:41885"/>
    </physiologicalReaction>
</comment>
<evidence type="ECO:0000256" key="56">
    <source>
        <dbReference type="PROSITE-ProRule" id="PRU01363"/>
    </source>
</evidence>
<evidence type="ECO:0000256" key="24">
    <source>
        <dbReference type="ARBA" id="ARBA00023442"/>
    </source>
</evidence>
<dbReference type="SUPFAM" id="SSF53474">
    <property type="entry name" value="alpha/beta-Hydrolases"/>
    <property type="match status" value="2"/>
</dbReference>
<dbReference type="GO" id="GO:0006633">
    <property type="term" value="P:fatty acid biosynthetic process"/>
    <property type="evidence" value="ECO:0007669"/>
    <property type="project" value="InterPro"/>
</dbReference>
<dbReference type="InterPro" id="IPR001031">
    <property type="entry name" value="Thioesterase"/>
</dbReference>
<keyword evidence="13" id="KW-0007">Acetylation</keyword>
<dbReference type="EC" id="1.1.1.100" evidence="5"/>
<evidence type="ECO:0000256" key="17">
    <source>
        <dbReference type="ARBA" id="ARBA00023373"/>
    </source>
</evidence>
<dbReference type="GO" id="GO:0019171">
    <property type="term" value="F:(3R)-hydroxyacyl-[acyl-carrier-protein] dehydratase activity"/>
    <property type="evidence" value="ECO:0007669"/>
    <property type="project" value="UniProtKB-EC"/>
</dbReference>
<dbReference type="VEuPathDB" id="VectorBase:AALB20_035231"/>
<organism evidence="60 61">
    <name type="scientific">Anopheles albimanus</name>
    <name type="common">New world malaria mosquito</name>
    <dbReference type="NCBI Taxonomy" id="7167"/>
    <lineage>
        <taxon>Eukaryota</taxon>
        <taxon>Metazoa</taxon>
        <taxon>Ecdysozoa</taxon>
        <taxon>Arthropoda</taxon>
        <taxon>Hexapoda</taxon>
        <taxon>Insecta</taxon>
        <taxon>Pterygota</taxon>
        <taxon>Neoptera</taxon>
        <taxon>Endopterygota</taxon>
        <taxon>Diptera</taxon>
        <taxon>Nematocera</taxon>
        <taxon>Culicoidea</taxon>
        <taxon>Culicidae</taxon>
        <taxon>Anophelinae</taxon>
        <taxon>Anopheles</taxon>
    </lineage>
</organism>
<evidence type="ECO:0000256" key="18">
    <source>
        <dbReference type="ARBA" id="ARBA00023388"/>
    </source>
</evidence>
<evidence type="ECO:0000256" key="39">
    <source>
        <dbReference type="ARBA" id="ARBA00048289"/>
    </source>
</evidence>
<feature type="domain" description="Ketosynthase family 3 (KS3)" evidence="58">
    <location>
        <begin position="2300"/>
        <end position="2706"/>
    </location>
</feature>
<keyword evidence="8" id="KW-0596">Phosphopantetheine</keyword>
<comment type="catalytic activity">
    <reaction evidence="16">
        <text>(3R)-hydroxydodecanoyl-[ACP] = (2E)-dodecenoyl-[ACP] + H2O</text>
        <dbReference type="Rhea" id="RHEA:41876"/>
        <dbReference type="Rhea" id="RHEA-COMP:9642"/>
        <dbReference type="Rhea" id="RHEA-COMP:9643"/>
        <dbReference type="ChEBI" id="CHEBI:15377"/>
        <dbReference type="ChEBI" id="CHEBI:78470"/>
        <dbReference type="ChEBI" id="CHEBI:78472"/>
    </reaction>
    <physiologicalReaction direction="left-to-right" evidence="16">
        <dbReference type="Rhea" id="RHEA:41877"/>
    </physiologicalReaction>
</comment>
<dbReference type="InterPro" id="IPR049391">
    <property type="entry name" value="FAS_pseudo-KR"/>
</dbReference>
<evidence type="ECO:0000259" key="59">
    <source>
        <dbReference type="PROSITE" id="PS52019"/>
    </source>
</evidence>
<dbReference type="PANTHER" id="PTHR43775:SF23">
    <property type="entry name" value="FATTY ACID SYNTHASE 3"/>
    <property type="match status" value="1"/>
</dbReference>
<dbReference type="Pfam" id="PF00975">
    <property type="entry name" value="Thioesterase"/>
    <property type="match status" value="2"/>
</dbReference>
<comment type="catalytic activity">
    <reaction evidence="44">
        <text>holo-[ACP] + acetyl-CoA = acetyl-[ACP] + CoA</text>
        <dbReference type="Rhea" id="RHEA:41788"/>
        <dbReference type="Rhea" id="RHEA-COMP:9621"/>
        <dbReference type="Rhea" id="RHEA-COMP:9685"/>
        <dbReference type="ChEBI" id="CHEBI:57287"/>
        <dbReference type="ChEBI" id="CHEBI:57288"/>
        <dbReference type="ChEBI" id="CHEBI:64479"/>
        <dbReference type="ChEBI" id="CHEBI:78446"/>
        <dbReference type="EC" id="2.3.1.38"/>
    </reaction>
    <physiologicalReaction direction="left-to-right" evidence="44">
        <dbReference type="Rhea" id="RHEA:41789"/>
    </physiologicalReaction>
</comment>
<comment type="catalytic activity">
    <reaction evidence="39">
        <text>tetradecanoyl-[ACP] + H2O = tetradecanoate + holo-[ACP] + H(+)</text>
        <dbReference type="Rhea" id="RHEA:30123"/>
        <dbReference type="Rhea" id="RHEA-COMP:9648"/>
        <dbReference type="Rhea" id="RHEA-COMP:9685"/>
        <dbReference type="ChEBI" id="CHEBI:15377"/>
        <dbReference type="ChEBI" id="CHEBI:15378"/>
        <dbReference type="ChEBI" id="CHEBI:30807"/>
        <dbReference type="ChEBI" id="CHEBI:64479"/>
        <dbReference type="ChEBI" id="CHEBI:78477"/>
        <dbReference type="EC" id="3.1.2.14"/>
    </reaction>
    <physiologicalReaction direction="left-to-right" evidence="39">
        <dbReference type="Rhea" id="RHEA:30124"/>
    </physiologicalReaction>
</comment>
<dbReference type="SUPFAM" id="SSF50129">
    <property type="entry name" value="GroES-like"/>
    <property type="match status" value="2"/>
</dbReference>
<dbReference type="InterPro" id="IPR029058">
    <property type="entry name" value="AB_hydrolase_fold"/>
</dbReference>
<comment type="catalytic activity">
    <reaction evidence="55">
        <text>octanoyl-[ACP] + malonyl-[ACP] + H(+) = 3-oxodecanoyl-[ACP] + holo-[ACP] + CO2</text>
        <dbReference type="Rhea" id="RHEA:41852"/>
        <dbReference type="Rhea" id="RHEA-COMP:9623"/>
        <dbReference type="Rhea" id="RHEA-COMP:9636"/>
        <dbReference type="Rhea" id="RHEA-COMP:9637"/>
        <dbReference type="Rhea" id="RHEA-COMP:9685"/>
        <dbReference type="ChEBI" id="CHEBI:15378"/>
        <dbReference type="ChEBI" id="CHEBI:16526"/>
        <dbReference type="ChEBI" id="CHEBI:64479"/>
        <dbReference type="ChEBI" id="CHEBI:78449"/>
        <dbReference type="ChEBI" id="CHEBI:78463"/>
        <dbReference type="ChEBI" id="CHEBI:78464"/>
    </reaction>
    <physiologicalReaction direction="left-to-right" evidence="55">
        <dbReference type="Rhea" id="RHEA:41853"/>
    </physiologicalReaction>
</comment>
<dbReference type="CDD" id="cd05195">
    <property type="entry name" value="enoyl_red"/>
    <property type="match status" value="2"/>
</dbReference>
<dbReference type="InterPro" id="IPR001227">
    <property type="entry name" value="Ac_transferase_dom_sf"/>
</dbReference>
<dbReference type="SUPFAM" id="SSF47336">
    <property type="entry name" value="ACP-like"/>
    <property type="match status" value="2"/>
</dbReference>
<comment type="catalytic activity">
    <reaction evidence="15">
        <text>(3R)-hydroxyoctanoyl-[ACP] = (2E)-octenoyl-[ACP] + H2O</text>
        <dbReference type="Rhea" id="RHEA:41844"/>
        <dbReference type="Rhea" id="RHEA-COMP:9634"/>
        <dbReference type="Rhea" id="RHEA-COMP:9635"/>
        <dbReference type="ChEBI" id="CHEBI:15377"/>
        <dbReference type="ChEBI" id="CHEBI:78461"/>
        <dbReference type="ChEBI" id="CHEBI:78462"/>
    </reaction>
    <physiologicalReaction direction="left-to-right" evidence="15">
        <dbReference type="Rhea" id="RHEA:41845"/>
    </physiologicalReaction>
</comment>
<evidence type="ECO:0000256" key="7">
    <source>
        <dbReference type="ARBA" id="ARBA00018769"/>
    </source>
</evidence>
<evidence type="ECO:0000256" key="30">
    <source>
        <dbReference type="ARBA" id="ARBA00047451"/>
    </source>
</evidence>
<dbReference type="GO" id="GO:0031177">
    <property type="term" value="F:phosphopantetheine binding"/>
    <property type="evidence" value="ECO:0007669"/>
    <property type="project" value="InterPro"/>
</dbReference>
<comment type="catalytic activity">
    <reaction evidence="27">
        <text>hexanoyl-[ACP] + malonyl-[ACP] + H(+) = 3-oxooctanoyl-[ACP] + holo-[ACP] + CO2</text>
        <dbReference type="Rhea" id="RHEA:41836"/>
        <dbReference type="Rhea" id="RHEA-COMP:9623"/>
        <dbReference type="Rhea" id="RHEA-COMP:9632"/>
        <dbReference type="Rhea" id="RHEA-COMP:9633"/>
        <dbReference type="Rhea" id="RHEA-COMP:9685"/>
        <dbReference type="ChEBI" id="CHEBI:15378"/>
        <dbReference type="ChEBI" id="CHEBI:16526"/>
        <dbReference type="ChEBI" id="CHEBI:64479"/>
        <dbReference type="ChEBI" id="CHEBI:78449"/>
        <dbReference type="ChEBI" id="CHEBI:78459"/>
        <dbReference type="ChEBI" id="CHEBI:78460"/>
    </reaction>
    <physiologicalReaction direction="left-to-right" evidence="27">
        <dbReference type="Rhea" id="RHEA:41837"/>
    </physiologicalReaction>
</comment>
<evidence type="ECO:0000259" key="57">
    <source>
        <dbReference type="PROSITE" id="PS50075"/>
    </source>
</evidence>
<dbReference type="Pfam" id="PF08659">
    <property type="entry name" value="KR"/>
    <property type="match status" value="2"/>
</dbReference>
<dbReference type="InterPro" id="IPR049552">
    <property type="entry name" value="PKS_DH_N"/>
</dbReference>
<dbReference type="Pfam" id="PF21089">
    <property type="entry name" value="PKS_DH_N"/>
    <property type="match status" value="1"/>
</dbReference>
<comment type="pathway">
    <text evidence="1">Lipid metabolism.</text>
</comment>
<comment type="catalytic activity">
    <reaction evidence="45">
        <text>hexadecanoyl-[ACP] + H2O = hexadecanoate + holo-[ACP] + H(+)</text>
        <dbReference type="Rhea" id="RHEA:41932"/>
        <dbReference type="Rhea" id="RHEA-COMP:9652"/>
        <dbReference type="Rhea" id="RHEA-COMP:9685"/>
        <dbReference type="ChEBI" id="CHEBI:7896"/>
        <dbReference type="ChEBI" id="CHEBI:15377"/>
        <dbReference type="ChEBI" id="CHEBI:15378"/>
        <dbReference type="ChEBI" id="CHEBI:64479"/>
        <dbReference type="ChEBI" id="CHEBI:78483"/>
        <dbReference type="EC" id="3.1.2.14"/>
    </reaction>
    <physiologicalReaction direction="left-to-right" evidence="45">
        <dbReference type="Rhea" id="RHEA:41933"/>
    </physiologicalReaction>
</comment>
<dbReference type="PANTHER" id="PTHR43775">
    <property type="entry name" value="FATTY ACID SYNTHASE"/>
    <property type="match status" value="1"/>
</dbReference>
<feature type="domain" description="PKS/mFAS DH" evidence="59">
    <location>
        <begin position="761"/>
        <end position="1021"/>
    </location>
</feature>
<dbReference type="EC" id="2.3.1.41" evidence="6"/>
<dbReference type="Gene3D" id="3.10.129.110">
    <property type="entry name" value="Polyketide synthase dehydratase"/>
    <property type="match status" value="2"/>
</dbReference>
<evidence type="ECO:0000256" key="53">
    <source>
        <dbReference type="ARBA" id="ARBA00049449"/>
    </source>
</evidence>
<dbReference type="PROSITE" id="PS50075">
    <property type="entry name" value="CARRIER"/>
    <property type="match status" value="2"/>
</dbReference>
<evidence type="ECO:0000256" key="8">
    <source>
        <dbReference type="ARBA" id="ARBA00022450"/>
    </source>
</evidence>
<evidence type="ECO:0000256" key="9">
    <source>
        <dbReference type="ARBA" id="ARBA00022553"/>
    </source>
</evidence>
<keyword evidence="9" id="KW-0597">Phosphoprotein</keyword>
<dbReference type="Pfam" id="PF21149">
    <property type="entry name" value="FAS_pseudo-KR"/>
    <property type="match status" value="2"/>
</dbReference>
<feature type="active site" description="Proton donor; for dehydratase activity" evidence="56">
    <location>
        <position position="944"/>
    </location>
</feature>
<evidence type="ECO:0000256" key="23">
    <source>
        <dbReference type="ARBA" id="ARBA00023402"/>
    </source>
</evidence>
<evidence type="ECO:0000256" key="11">
    <source>
        <dbReference type="ARBA" id="ARBA00022799"/>
    </source>
</evidence>
<evidence type="ECO:0000256" key="4">
    <source>
        <dbReference type="ARBA" id="ARBA00012873"/>
    </source>
</evidence>
<feature type="region of interest" description="N-terminal hotdog fold" evidence="56">
    <location>
        <begin position="3041"/>
        <end position="3166"/>
    </location>
</feature>
<comment type="catalytic activity">
    <reaction evidence="40">
        <text>(2E)-octenoyl-[ACP] + NADPH + H(+) = octanoyl-[ACP] + NADP(+)</text>
        <dbReference type="Rhea" id="RHEA:41848"/>
        <dbReference type="Rhea" id="RHEA-COMP:9635"/>
        <dbReference type="Rhea" id="RHEA-COMP:9636"/>
        <dbReference type="ChEBI" id="CHEBI:15378"/>
        <dbReference type="ChEBI" id="CHEBI:57783"/>
        <dbReference type="ChEBI" id="CHEBI:58349"/>
        <dbReference type="ChEBI" id="CHEBI:78462"/>
        <dbReference type="ChEBI" id="CHEBI:78463"/>
    </reaction>
    <physiologicalReaction direction="left-to-right" evidence="40">
        <dbReference type="Rhea" id="RHEA:41849"/>
    </physiologicalReaction>
</comment>
<evidence type="ECO:0000256" key="25">
    <source>
        <dbReference type="ARBA" id="ARBA00044883"/>
    </source>
</evidence>
<dbReference type="InterPro" id="IPR014043">
    <property type="entry name" value="Acyl_transferase_dom"/>
</dbReference>
<dbReference type="GO" id="GO:0141148">
    <property type="term" value="F:enoyl-[acyl-carrier-protein] reductase (NADPH) activity"/>
    <property type="evidence" value="ECO:0007669"/>
    <property type="project" value="UniProtKB-EC"/>
</dbReference>
<evidence type="ECO:0000256" key="32">
    <source>
        <dbReference type="ARBA" id="ARBA00047578"/>
    </source>
</evidence>
<dbReference type="InterPro" id="IPR020843">
    <property type="entry name" value="ER"/>
</dbReference>
<evidence type="ECO:0000256" key="52">
    <source>
        <dbReference type="ARBA" id="ARBA00049422"/>
    </source>
</evidence>
<dbReference type="GO" id="GO:0016297">
    <property type="term" value="F:fatty acyl-[ACP] hydrolase activity"/>
    <property type="evidence" value="ECO:0007669"/>
    <property type="project" value="UniProtKB-EC"/>
</dbReference>
<evidence type="ECO:0000256" key="40">
    <source>
        <dbReference type="ARBA" id="ARBA00048420"/>
    </source>
</evidence>
<dbReference type="Gene3D" id="3.40.47.10">
    <property type="match status" value="2"/>
</dbReference>
<dbReference type="InterPro" id="IPR014030">
    <property type="entry name" value="Ketoacyl_synth_N"/>
</dbReference>
<reference evidence="60" key="2">
    <citation type="submission" date="2022-08" db="UniProtKB">
        <authorList>
            <consortium name="EnsemblMetazoa"/>
        </authorList>
    </citation>
    <scope>IDENTIFICATION</scope>
    <source>
        <strain evidence="60">STECLA/ALBI9_A</strain>
    </source>
</reference>
<comment type="catalytic activity">
    <reaction evidence="51">
        <text>3-oxohexadecanoyl-[ACP] + NADPH + H(+) = (3R)-hydroxyhexadecanoyl-[ACP] + NADP(+)</text>
        <dbReference type="Rhea" id="RHEA:41904"/>
        <dbReference type="Rhea" id="RHEA-COMP:9649"/>
        <dbReference type="Rhea" id="RHEA-COMP:9650"/>
        <dbReference type="ChEBI" id="CHEBI:15378"/>
        <dbReference type="ChEBI" id="CHEBI:57783"/>
        <dbReference type="ChEBI" id="CHEBI:58349"/>
        <dbReference type="ChEBI" id="CHEBI:78478"/>
        <dbReference type="ChEBI" id="CHEBI:78480"/>
    </reaction>
    <physiologicalReaction direction="left-to-right" evidence="51">
        <dbReference type="Rhea" id="RHEA:41905"/>
    </physiologicalReaction>
</comment>
<dbReference type="Pfam" id="PF16197">
    <property type="entry name" value="KAsynt_C_assoc"/>
    <property type="match status" value="2"/>
</dbReference>
<evidence type="ECO:0000256" key="55">
    <source>
        <dbReference type="ARBA" id="ARBA00049533"/>
    </source>
</evidence>
<proteinExistence type="predicted"/>
<comment type="catalytic activity">
    <reaction evidence="48">
        <text>decanoyl-[ACP] + malonyl-[ACP] + H(+) = 3-oxododecanoyl-[ACP] + holo-[ACP] + CO2</text>
        <dbReference type="Rhea" id="RHEA:41868"/>
        <dbReference type="Rhea" id="RHEA-COMP:9623"/>
        <dbReference type="Rhea" id="RHEA-COMP:9640"/>
        <dbReference type="Rhea" id="RHEA-COMP:9641"/>
        <dbReference type="Rhea" id="RHEA-COMP:9685"/>
        <dbReference type="ChEBI" id="CHEBI:15378"/>
        <dbReference type="ChEBI" id="CHEBI:16526"/>
        <dbReference type="ChEBI" id="CHEBI:64479"/>
        <dbReference type="ChEBI" id="CHEBI:78449"/>
        <dbReference type="ChEBI" id="CHEBI:78468"/>
        <dbReference type="ChEBI" id="CHEBI:78469"/>
    </reaction>
    <physiologicalReaction direction="left-to-right" evidence="48">
        <dbReference type="Rhea" id="RHEA:41869"/>
    </physiologicalReaction>
</comment>
<dbReference type="PROSITE" id="PS00606">
    <property type="entry name" value="KS3_1"/>
    <property type="match status" value="2"/>
</dbReference>
<comment type="catalytic activity">
    <reaction evidence="18">
        <text>(3R)-hydroxydecanoyl-[ACP] = (2E)-decenoyl-[ACP] + H2O</text>
        <dbReference type="Rhea" id="RHEA:41860"/>
        <dbReference type="Rhea" id="RHEA-COMP:9638"/>
        <dbReference type="Rhea" id="RHEA-COMP:9639"/>
        <dbReference type="ChEBI" id="CHEBI:15377"/>
        <dbReference type="ChEBI" id="CHEBI:78466"/>
        <dbReference type="ChEBI" id="CHEBI:78467"/>
    </reaction>
    <physiologicalReaction direction="left-to-right" evidence="18">
        <dbReference type="Rhea" id="RHEA:41861"/>
    </physiologicalReaction>
</comment>
<evidence type="ECO:0000259" key="58">
    <source>
        <dbReference type="PROSITE" id="PS52004"/>
    </source>
</evidence>
<comment type="catalytic activity">
    <reaction evidence="42">
        <text>3-oxohexanoyl-[ACP] + NADPH + H(+) = (3R)-hydroxyhexanoyl-[ACP] + NADP(+)</text>
        <dbReference type="Rhea" id="RHEA:41824"/>
        <dbReference type="Rhea" id="RHEA-COMP:9629"/>
        <dbReference type="Rhea" id="RHEA-COMP:9630"/>
        <dbReference type="ChEBI" id="CHEBI:15378"/>
        <dbReference type="ChEBI" id="CHEBI:57783"/>
        <dbReference type="ChEBI" id="CHEBI:58349"/>
        <dbReference type="ChEBI" id="CHEBI:78456"/>
        <dbReference type="ChEBI" id="CHEBI:78457"/>
    </reaction>
    <physiologicalReaction direction="left-to-right" evidence="42">
        <dbReference type="Rhea" id="RHEA:41825"/>
    </physiologicalReaction>
</comment>
<comment type="catalytic activity">
    <reaction evidence="41">
        <text>a fatty acyl-[ACP] + malonyl-[ACP] + H(+) = a 3-oxoacyl-[ACP] + holo-[ACP] + CO2</text>
        <dbReference type="Rhea" id="RHEA:22836"/>
        <dbReference type="Rhea" id="RHEA-COMP:9623"/>
        <dbReference type="Rhea" id="RHEA-COMP:9685"/>
        <dbReference type="Rhea" id="RHEA-COMP:9916"/>
        <dbReference type="Rhea" id="RHEA-COMP:14125"/>
        <dbReference type="ChEBI" id="CHEBI:15378"/>
        <dbReference type="ChEBI" id="CHEBI:16526"/>
        <dbReference type="ChEBI" id="CHEBI:64479"/>
        <dbReference type="ChEBI" id="CHEBI:78449"/>
        <dbReference type="ChEBI" id="CHEBI:78776"/>
        <dbReference type="ChEBI" id="CHEBI:138651"/>
        <dbReference type="EC" id="2.3.1.41"/>
    </reaction>
    <physiologicalReaction direction="left-to-right" evidence="41">
        <dbReference type="Rhea" id="RHEA:22837"/>
    </physiologicalReaction>
</comment>
<dbReference type="SUPFAM" id="SSF52151">
    <property type="entry name" value="FabD/lysophospholipase-like"/>
    <property type="match status" value="2"/>
</dbReference>
<comment type="catalytic activity">
    <reaction evidence="35">
        <text>3-oxobutanoyl-[ACP] + NADPH + H(+) = (3R)-hydroxybutanoyl-[ACP] + NADP(+)</text>
        <dbReference type="Rhea" id="RHEA:41804"/>
        <dbReference type="Rhea" id="RHEA-COMP:9625"/>
        <dbReference type="Rhea" id="RHEA-COMP:9626"/>
        <dbReference type="ChEBI" id="CHEBI:15378"/>
        <dbReference type="ChEBI" id="CHEBI:57783"/>
        <dbReference type="ChEBI" id="CHEBI:58349"/>
        <dbReference type="ChEBI" id="CHEBI:78450"/>
        <dbReference type="ChEBI" id="CHEBI:78451"/>
    </reaction>
    <physiologicalReaction direction="left-to-right" evidence="35">
        <dbReference type="Rhea" id="RHEA:41805"/>
    </physiologicalReaction>
</comment>
<evidence type="ECO:0000256" key="38">
    <source>
        <dbReference type="ARBA" id="ARBA00048281"/>
    </source>
</evidence>
<feature type="domain" description="PKS/mFAS DH" evidence="59">
    <location>
        <begin position="3041"/>
        <end position="3302"/>
    </location>
</feature>
<comment type="catalytic activity">
    <reaction evidence="23">
        <text>(3R)-hydroxybutanoyl-[ACP] = (2E)-butenoyl-[ACP] + H2O</text>
        <dbReference type="Rhea" id="RHEA:41808"/>
        <dbReference type="Rhea" id="RHEA-COMP:9626"/>
        <dbReference type="Rhea" id="RHEA-COMP:9627"/>
        <dbReference type="ChEBI" id="CHEBI:15377"/>
        <dbReference type="ChEBI" id="CHEBI:78451"/>
        <dbReference type="ChEBI" id="CHEBI:78453"/>
    </reaction>
    <physiologicalReaction direction="left-to-right" evidence="23">
        <dbReference type="Rhea" id="RHEA:41809"/>
    </physiologicalReaction>
</comment>
<evidence type="ECO:0000256" key="44">
    <source>
        <dbReference type="ARBA" id="ARBA00048691"/>
    </source>
</evidence>
<dbReference type="InterPro" id="IPR042104">
    <property type="entry name" value="PKS_dehydratase_sf"/>
</dbReference>
<evidence type="ECO:0000256" key="46">
    <source>
        <dbReference type="ARBA" id="ARBA00048935"/>
    </source>
</evidence>
<evidence type="ECO:0000256" key="19">
    <source>
        <dbReference type="ARBA" id="ARBA00023394"/>
    </source>
</evidence>
<feature type="region of interest" description="C-terminal hotdog fold" evidence="56">
    <location>
        <begin position="3177"/>
        <end position="3302"/>
    </location>
</feature>
<comment type="catalytic activity">
    <reaction evidence="30">
        <text>tetradecanoyl-[ACP] + malonyl-[ACP] + H(+) = 3-oxohexadecanoyl-[ACP] + holo-[ACP] + CO2</text>
        <dbReference type="Rhea" id="RHEA:41900"/>
        <dbReference type="Rhea" id="RHEA-COMP:9623"/>
        <dbReference type="Rhea" id="RHEA-COMP:9648"/>
        <dbReference type="Rhea" id="RHEA-COMP:9649"/>
        <dbReference type="Rhea" id="RHEA-COMP:9685"/>
        <dbReference type="ChEBI" id="CHEBI:15378"/>
        <dbReference type="ChEBI" id="CHEBI:16526"/>
        <dbReference type="ChEBI" id="CHEBI:64479"/>
        <dbReference type="ChEBI" id="CHEBI:78449"/>
        <dbReference type="ChEBI" id="CHEBI:78477"/>
        <dbReference type="ChEBI" id="CHEBI:78478"/>
    </reaction>
    <physiologicalReaction direction="left-to-right" evidence="30">
        <dbReference type="Rhea" id="RHEA:41901"/>
    </physiologicalReaction>
</comment>
<comment type="catalytic activity">
    <reaction evidence="37">
        <text>hexadecanoyl-[ACP] + malonyl-[ACP] + H(+) = 3-oxooctadecanoyl-[ACP] + holo-[ACP] + CO2</text>
        <dbReference type="Rhea" id="RHEA:41916"/>
        <dbReference type="Rhea" id="RHEA-COMP:9623"/>
        <dbReference type="Rhea" id="RHEA-COMP:9652"/>
        <dbReference type="Rhea" id="RHEA-COMP:9653"/>
        <dbReference type="Rhea" id="RHEA-COMP:9685"/>
        <dbReference type="ChEBI" id="CHEBI:15378"/>
        <dbReference type="ChEBI" id="CHEBI:16526"/>
        <dbReference type="ChEBI" id="CHEBI:64479"/>
        <dbReference type="ChEBI" id="CHEBI:78449"/>
        <dbReference type="ChEBI" id="CHEBI:78483"/>
        <dbReference type="ChEBI" id="CHEBI:78487"/>
    </reaction>
    <physiologicalReaction direction="left-to-right" evidence="37">
        <dbReference type="Rhea" id="RHEA:41917"/>
    </physiologicalReaction>
</comment>
<dbReference type="Proteomes" id="UP000069272">
    <property type="component" value="Chromosome 2L"/>
</dbReference>
<evidence type="ECO:0000256" key="16">
    <source>
        <dbReference type="ARBA" id="ARBA00023351"/>
    </source>
</evidence>
<dbReference type="InterPro" id="IPR050091">
    <property type="entry name" value="PKS_NRPS_Biosynth_Enz"/>
</dbReference>
<comment type="catalytic activity">
    <reaction evidence="34">
        <text>(2E)-hexenoyl-[ACP] + NADPH + H(+) = hexanoyl-[ACP] + NADP(+)</text>
        <dbReference type="Rhea" id="RHEA:41832"/>
        <dbReference type="Rhea" id="RHEA-COMP:9631"/>
        <dbReference type="Rhea" id="RHEA-COMP:9632"/>
        <dbReference type="ChEBI" id="CHEBI:15378"/>
        <dbReference type="ChEBI" id="CHEBI:57783"/>
        <dbReference type="ChEBI" id="CHEBI:58349"/>
        <dbReference type="ChEBI" id="CHEBI:78458"/>
        <dbReference type="ChEBI" id="CHEBI:78459"/>
    </reaction>
    <physiologicalReaction direction="left-to-right" evidence="34">
        <dbReference type="Rhea" id="RHEA:41833"/>
    </physiologicalReaction>
</comment>
<evidence type="ECO:0000256" key="36">
    <source>
        <dbReference type="ARBA" id="ARBA00047961"/>
    </source>
</evidence>
<evidence type="ECO:0000256" key="3">
    <source>
        <dbReference type="ARBA" id="ARBA00012480"/>
    </source>
</evidence>
<comment type="catalytic activity">
    <reaction evidence="36">
        <text>acetyl-[ACP] + malonyl-[ACP] + H(+) = 3-oxobutanoyl-[ACP] + holo-[ACP] + CO2</text>
        <dbReference type="Rhea" id="RHEA:41800"/>
        <dbReference type="Rhea" id="RHEA-COMP:9621"/>
        <dbReference type="Rhea" id="RHEA-COMP:9623"/>
        <dbReference type="Rhea" id="RHEA-COMP:9625"/>
        <dbReference type="Rhea" id="RHEA-COMP:9685"/>
        <dbReference type="ChEBI" id="CHEBI:15378"/>
        <dbReference type="ChEBI" id="CHEBI:16526"/>
        <dbReference type="ChEBI" id="CHEBI:64479"/>
        <dbReference type="ChEBI" id="CHEBI:78446"/>
        <dbReference type="ChEBI" id="CHEBI:78449"/>
        <dbReference type="ChEBI" id="CHEBI:78450"/>
    </reaction>
    <physiologicalReaction direction="left-to-right" evidence="36">
        <dbReference type="Rhea" id="RHEA:41801"/>
    </physiologicalReaction>
</comment>
<dbReference type="CDD" id="cd08954">
    <property type="entry name" value="KR_1_FAS_SDR_x"/>
    <property type="match status" value="2"/>
</dbReference>
<evidence type="ECO:0000256" key="10">
    <source>
        <dbReference type="ARBA" id="ARBA00022679"/>
    </source>
</evidence>
<dbReference type="Pfam" id="PF02801">
    <property type="entry name" value="Ketoacyl-synt_C"/>
    <property type="match status" value="2"/>
</dbReference>
<evidence type="ECO:0000256" key="22">
    <source>
        <dbReference type="ARBA" id="ARBA00023401"/>
    </source>
</evidence>
<dbReference type="InterPro" id="IPR020841">
    <property type="entry name" value="PKS_Beta-ketoAc_synthase_dom"/>
</dbReference>
<dbReference type="EC" id="3.1.2.14" evidence="3"/>
<dbReference type="InterPro" id="IPR016039">
    <property type="entry name" value="Thiolase-like"/>
</dbReference>
<evidence type="ECO:0000256" key="26">
    <source>
        <dbReference type="ARBA" id="ARBA00047300"/>
    </source>
</evidence>
<keyword evidence="12" id="KW-0663">Pyridoxal phosphate</keyword>
<dbReference type="FunFam" id="1.10.1200.10:FF:000013">
    <property type="entry name" value="Fatty acid synthase"/>
    <property type="match status" value="1"/>
</dbReference>
<comment type="catalytic activity">
    <reaction evidence="25">
        <text>acetyl-CoA + n malonyl-CoA + 2n NADPH + 2n H(+) = a long-chain fatty acid + (n+1) CoA + n CO2 + 2n NADP(+).</text>
        <dbReference type="EC" id="2.3.1.85"/>
    </reaction>
</comment>
<comment type="catalytic activity">
    <reaction evidence="21">
        <text>(3R)-hydroxyoctadecanoyl-[ACP] = (2E)-octadecenoyl-[ACP] + H2O</text>
        <dbReference type="Rhea" id="RHEA:41924"/>
        <dbReference type="Rhea" id="RHEA-COMP:9654"/>
        <dbReference type="Rhea" id="RHEA-COMP:9655"/>
        <dbReference type="ChEBI" id="CHEBI:15377"/>
        <dbReference type="ChEBI" id="CHEBI:78488"/>
        <dbReference type="ChEBI" id="CHEBI:78489"/>
    </reaction>
    <physiologicalReaction direction="left-to-right" evidence="21">
        <dbReference type="Rhea" id="RHEA:41925"/>
    </physiologicalReaction>
</comment>
<evidence type="ECO:0000256" key="51">
    <source>
        <dbReference type="ARBA" id="ARBA00049414"/>
    </source>
</evidence>
<dbReference type="Gene3D" id="3.40.50.1820">
    <property type="entry name" value="alpha/beta hydrolase"/>
    <property type="match status" value="2"/>
</dbReference>
<dbReference type="InterPro" id="IPR049900">
    <property type="entry name" value="PKS_mFAS_DH"/>
</dbReference>
<evidence type="ECO:0000256" key="48">
    <source>
        <dbReference type="ARBA" id="ARBA00049109"/>
    </source>
</evidence>
<dbReference type="EnsemblMetazoa" id="AALB000606-RA">
    <property type="protein sequence ID" value="AALB000606-PA"/>
    <property type="gene ID" value="AALB000606"/>
</dbReference>
<evidence type="ECO:0000256" key="2">
    <source>
        <dbReference type="ARBA" id="ARBA00012004"/>
    </source>
</evidence>
<evidence type="ECO:0000313" key="60">
    <source>
        <dbReference type="EnsemblMetazoa" id="AALB000606-PA"/>
    </source>
</evidence>
<dbReference type="InterPro" id="IPR057326">
    <property type="entry name" value="KR_dom"/>
</dbReference>
<feature type="active site" description="Proton donor; for dehydratase activity" evidence="56">
    <location>
        <position position="3226"/>
    </location>
</feature>
<evidence type="ECO:0000256" key="35">
    <source>
        <dbReference type="ARBA" id="ARBA00047953"/>
    </source>
</evidence>
<dbReference type="GO" id="GO:0004313">
    <property type="term" value="F:[acyl-carrier-protein] S-acetyltransferase activity"/>
    <property type="evidence" value="ECO:0007669"/>
    <property type="project" value="UniProtKB-EC"/>
</dbReference>
<evidence type="ECO:0000256" key="5">
    <source>
        <dbReference type="ARBA" id="ARBA00012948"/>
    </source>
</evidence>
<keyword evidence="14" id="KW-0511">Multifunctional enzyme</keyword>
<evidence type="ECO:0000256" key="21">
    <source>
        <dbReference type="ARBA" id="ARBA00023399"/>
    </source>
</evidence>
<keyword evidence="10" id="KW-0808">Transferase</keyword>
<evidence type="ECO:0000256" key="54">
    <source>
        <dbReference type="ARBA" id="ARBA00049521"/>
    </source>
</evidence>
<comment type="catalytic activity">
    <reaction evidence="29">
        <text>3-oxodecanoyl-[ACP] + NADPH + H(+) = (3R)-hydroxydecanoyl-[ACP] + NADP(+)</text>
        <dbReference type="Rhea" id="RHEA:41856"/>
        <dbReference type="Rhea" id="RHEA-COMP:9637"/>
        <dbReference type="Rhea" id="RHEA-COMP:9638"/>
        <dbReference type="ChEBI" id="CHEBI:15378"/>
        <dbReference type="ChEBI" id="CHEBI:57783"/>
        <dbReference type="ChEBI" id="CHEBI:58349"/>
        <dbReference type="ChEBI" id="CHEBI:78464"/>
        <dbReference type="ChEBI" id="CHEBI:78466"/>
    </reaction>
    <physiologicalReaction direction="left-to-right" evidence="29">
        <dbReference type="Rhea" id="RHEA:41857"/>
    </physiologicalReaction>
</comment>
<comment type="function">
    <text evidence="24">Fatty acid synthetase is a multifunctional enzyme that catalyzes the de novo biosynthesis of long-chain saturated fatty acids starting from acetyl-CoA and malonyl-CoA in the presence of NADPH. This multifunctional protein contains 7 catalytic activities and a site for the binding of the prosthetic group 4'-phosphopantetheine of the acyl carrier protein ([ACP]) domain.</text>
</comment>
<dbReference type="EC" id="2.3.1.85" evidence="4"/>
<dbReference type="InterPro" id="IPR016035">
    <property type="entry name" value="Acyl_Trfase/lysoPLipase"/>
</dbReference>
<dbReference type="Gene3D" id="3.40.50.720">
    <property type="entry name" value="NAD(P)-binding Rossmann-like Domain"/>
    <property type="match status" value="2"/>
</dbReference>
<dbReference type="InterPro" id="IPR009081">
    <property type="entry name" value="PP-bd_ACP"/>
</dbReference>
<name>A0A182F2C5_ANOAL</name>
<reference evidence="60 61" key="1">
    <citation type="journal article" date="2017" name="G3 (Bethesda)">
        <title>The Physical Genome Mapping of Anopheles albimanus Corrected Scaffold Misassemblies and Identified Interarm Rearrangements in Genus Anopheles.</title>
        <authorList>
            <person name="Artemov G.N."/>
            <person name="Peery A.N."/>
            <person name="Jiang X."/>
            <person name="Tu Z."/>
            <person name="Stegniy V.N."/>
            <person name="Sharakhova M.V."/>
            <person name="Sharakhov I.V."/>
        </authorList>
    </citation>
    <scope>NUCLEOTIDE SEQUENCE [LARGE SCALE GENOMIC DNA]</scope>
    <source>
        <strain evidence="60 61">ALBI9_A</strain>
    </source>
</reference>
<evidence type="ECO:0000256" key="27">
    <source>
        <dbReference type="ARBA" id="ARBA00047394"/>
    </source>
</evidence>
<dbReference type="Gene3D" id="1.10.1200.10">
    <property type="entry name" value="ACP-like"/>
    <property type="match status" value="2"/>
</dbReference>
<dbReference type="InterPro" id="IPR036736">
    <property type="entry name" value="ACP-like_sf"/>
</dbReference>
<evidence type="ECO:0000256" key="29">
    <source>
        <dbReference type="ARBA" id="ARBA00047440"/>
    </source>
</evidence>
<dbReference type="Gene3D" id="3.90.180.10">
    <property type="entry name" value="Medium-chain alcohol dehydrogenases, catalytic domain"/>
    <property type="match status" value="2"/>
</dbReference>
<dbReference type="SUPFAM" id="SSF53901">
    <property type="entry name" value="Thiolase-like"/>
    <property type="match status" value="2"/>
</dbReference>
<keyword evidence="11" id="KW-0702">S-nitrosylation</keyword>
<comment type="catalytic activity">
    <reaction evidence="52">
        <text>3-oxooctanoyl-[ACP] + NADPH + H(+) = (3R)-hydroxyoctanoyl-[ACP] + NADP(+)</text>
        <dbReference type="Rhea" id="RHEA:41840"/>
        <dbReference type="Rhea" id="RHEA-COMP:9633"/>
        <dbReference type="Rhea" id="RHEA-COMP:9634"/>
        <dbReference type="ChEBI" id="CHEBI:15378"/>
        <dbReference type="ChEBI" id="CHEBI:57783"/>
        <dbReference type="ChEBI" id="CHEBI:58349"/>
        <dbReference type="ChEBI" id="CHEBI:78460"/>
        <dbReference type="ChEBI" id="CHEBI:78461"/>
    </reaction>
    <physiologicalReaction direction="left-to-right" evidence="52">
        <dbReference type="Rhea" id="RHEA:41841"/>
    </physiologicalReaction>
</comment>
<dbReference type="InterPro" id="IPR036291">
    <property type="entry name" value="NAD(P)-bd_dom_sf"/>
</dbReference>
<dbReference type="Pfam" id="PF00109">
    <property type="entry name" value="ketoacyl-synt"/>
    <property type="match status" value="2"/>
</dbReference>
<evidence type="ECO:0000256" key="50">
    <source>
        <dbReference type="ARBA" id="ARBA00049263"/>
    </source>
</evidence>
<dbReference type="SUPFAM" id="SSF51735">
    <property type="entry name" value="NAD(P)-binding Rossmann-fold domains"/>
    <property type="match status" value="4"/>
</dbReference>
<evidence type="ECO:0000256" key="34">
    <source>
        <dbReference type="ARBA" id="ARBA00047897"/>
    </source>
</evidence>
<comment type="catalytic activity">
    <reaction evidence="22">
        <text>(3R)-hydroxyhexadecanoyl-[ACP] = (2E)-hexadecenoyl-[ACP] + H2O</text>
        <dbReference type="Rhea" id="RHEA:41908"/>
        <dbReference type="Rhea" id="RHEA-COMP:9650"/>
        <dbReference type="Rhea" id="RHEA-COMP:9651"/>
        <dbReference type="ChEBI" id="CHEBI:15377"/>
        <dbReference type="ChEBI" id="CHEBI:78480"/>
        <dbReference type="ChEBI" id="CHEBI:78481"/>
    </reaction>
    <physiologicalReaction direction="left-to-right" evidence="22">
        <dbReference type="Rhea" id="RHEA:41909"/>
    </physiologicalReaction>
</comment>
<evidence type="ECO:0000256" key="14">
    <source>
        <dbReference type="ARBA" id="ARBA00023268"/>
    </source>
</evidence>
<comment type="catalytic activity">
    <reaction evidence="20">
        <text>(3R)-hydroxytetradecanoyl-[ACP] = (2E)-tetradecenoyl-[ACP] + H2O</text>
        <dbReference type="Rhea" id="RHEA:41892"/>
        <dbReference type="Rhea" id="RHEA-COMP:9646"/>
        <dbReference type="Rhea" id="RHEA-COMP:9647"/>
        <dbReference type="ChEBI" id="CHEBI:15377"/>
        <dbReference type="ChEBI" id="CHEBI:78474"/>
        <dbReference type="ChEBI" id="CHEBI:78475"/>
    </reaction>
    <physiologicalReaction direction="left-to-right" evidence="20">
        <dbReference type="Rhea" id="RHEA:41893"/>
    </physiologicalReaction>
</comment>
<dbReference type="SMART" id="SM00825">
    <property type="entry name" value="PKS_KS"/>
    <property type="match status" value="2"/>
</dbReference>
<comment type="catalytic activity">
    <reaction evidence="46">
        <text>3-oxotetradecanoyl-[ACP] + NADPH + H(+) = (3R)-hydroxytetradecanoyl-[ACP] + NADP(+)</text>
        <dbReference type="Rhea" id="RHEA:41888"/>
        <dbReference type="Rhea" id="RHEA-COMP:9645"/>
        <dbReference type="Rhea" id="RHEA-COMP:9646"/>
        <dbReference type="ChEBI" id="CHEBI:15378"/>
        <dbReference type="ChEBI" id="CHEBI:57783"/>
        <dbReference type="ChEBI" id="CHEBI:58349"/>
        <dbReference type="ChEBI" id="CHEBI:78473"/>
        <dbReference type="ChEBI" id="CHEBI:78474"/>
    </reaction>
    <physiologicalReaction direction="left-to-right" evidence="46">
        <dbReference type="Rhea" id="RHEA:41889"/>
    </physiologicalReaction>
</comment>
<comment type="catalytic activity">
    <reaction evidence="26">
        <text>3-oxooctadecanoyl-[ACP] + NADPH + H(+) = (3R)-hydroxyoctadecanoyl-[ACP] + NADP(+)</text>
        <dbReference type="Rhea" id="RHEA:41920"/>
        <dbReference type="Rhea" id="RHEA-COMP:9653"/>
        <dbReference type="Rhea" id="RHEA-COMP:9654"/>
        <dbReference type="ChEBI" id="CHEBI:15378"/>
        <dbReference type="ChEBI" id="CHEBI:57783"/>
        <dbReference type="ChEBI" id="CHEBI:58349"/>
        <dbReference type="ChEBI" id="CHEBI:78487"/>
        <dbReference type="ChEBI" id="CHEBI:78488"/>
    </reaction>
    <physiologicalReaction direction="left-to-right" evidence="26">
        <dbReference type="Rhea" id="RHEA:41921"/>
    </physiologicalReaction>
</comment>
<dbReference type="SMART" id="SM00829">
    <property type="entry name" value="PKS_ER"/>
    <property type="match status" value="2"/>
</dbReference>
<comment type="catalytic activity">
    <reaction evidence="54">
        <text>(2E)-decenoyl-[ACP] + NADPH + H(+) = decanoyl-[ACP] + NADP(+)</text>
        <dbReference type="Rhea" id="RHEA:41864"/>
        <dbReference type="Rhea" id="RHEA-COMP:9639"/>
        <dbReference type="Rhea" id="RHEA-COMP:9640"/>
        <dbReference type="ChEBI" id="CHEBI:15378"/>
        <dbReference type="ChEBI" id="CHEBI:57783"/>
        <dbReference type="ChEBI" id="CHEBI:58349"/>
        <dbReference type="ChEBI" id="CHEBI:78467"/>
        <dbReference type="ChEBI" id="CHEBI:78468"/>
    </reaction>
    <physiologicalReaction direction="left-to-right" evidence="54">
        <dbReference type="Rhea" id="RHEA:41865"/>
    </physiologicalReaction>
</comment>
<dbReference type="InterPro" id="IPR020806">
    <property type="entry name" value="PKS_PP-bd"/>
</dbReference>
<evidence type="ECO:0000256" key="28">
    <source>
        <dbReference type="ARBA" id="ARBA00047400"/>
    </source>
</evidence>
<dbReference type="Pfam" id="PF13602">
    <property type="entry name" value="ADH_zinc_N_2"/>
    <property type="match status" value="2"/>
</dbReference>
<feature type="active site" description="Proton acceptor; for dehydratase activity" evidence="56">
    <location>
        <position position="3076"/>
    </location>
</feature>
<dbReference type="VEuPathDB" id="VectorBase:AALB000606"/>
<evidence type="ECO:0000256" key="13">
    <source>
        <dbReference type="ARBA" id="ARBA00022990"/>
    </source>
</evidence>
<comment type="catalytic activity">
    <reaction evidence="50">
        <text>3-oxododecanoyl-[ACP] + NADPH + H(+) = (3R)-hydroxydodecanoyl-[ACP] + NADP(+)</text>
        <dbReference type="Rhea" id="RHEA:41872"/>
        <dbReference type="Rhea" id="RHEA-COMP:9641"/>
        <dbReference type="Rhea" id="RHEA-COMP:9642"/>
        <dbReference type="ChEBI" id="CHEBI:15378"/>
        <dbReference type="ChEBI" id="CHEBI:57783"/>
        <dbReference type="ChEBI" id="CHEBI:58349"/>
        <dbReference type="ChEBI" id="CHEBI:78469"/>
        <dbReference type="ChEBI" id="CHEBI:78470"/>
    </reaction>
    <physiologicalReaction direction="left-to-right" evidence="50">
        <dbReference type="Rhea" id="RHEA:41873"/>
    </physiologicalReaction>
</comment>
<dbReference type="EC" id="1.3.1.39" evidence="2"/>
<dbReference type="GO" id="GO:0004316">
    <property type="term" value="F:3-oxoacyl-[acyl-carrier-protein] reductase (NADPH) activity"/>
    <property type="evidence" value="ECO:0007669"/>
    <property type="project" value="UniProtKB-EC"/>
</dbReference>
<comment type="catalytic activity">
    <reaction evidence="17">
        <text>(3R)-hydroxyhexanoyl-[ACP] = (2E)-hexenoyl-[ACP] + H2O</text>
        <dbReference type="Rhea" id="RHEA:41828"/>
        <dbReference type="Rhea" id="RHEA-COMP:9630"/>
        <dbReference type="Rhea" id="RHEA-COMP:9631"/>
        <dbReference type="ChEBI" id="CHEBI:15377"/>
        <dbReference type="ChEBI" id="CHEBI:78457"/>
        <dbReference type="ChEBI" id="CHEBI:78458"/>
    </reaction>
    <physiologicalReaction direction="left-to-right" evidence="17">
        <dbReference type="Rhea" id="RHEA:41829"/>
    </physiologicalReaction>
</comment>
<feature type="domain" description="Ketosynthase family 3 (KS3)" evidence="58">
    <location>
        <begin position="17"/>
        <end position="423"/>
    </location>
</feature>
<dbReference type="InterPro" id="IPR018201">
    <property type="entry name" value="Ketoacyl_synth_AS"/>
</dbReference>
<keyword evidence="61" id="KW-1185">Reference proteome</keyword>
<comment type="catalytic activity">
    <reaction evidence="47">
        <text>(2E)-octadecenoyl-[ACP] + NADPH + H(+) = octadecanoyl-[ACP] + NADP(+)</text>
        <dbReference type="Rhea" id="RHEA:41928"/>
        <dbReference type="Rhea" id="RHEA-COMP:9655"/>
        <dbReference type="Rhea" id="RHEA-COMP:9656"/>
        <dbReference type="ChEBI" id="CHEBI:15378"/>
        <dbReference type="ChEBI" id="CHEBI:57783"/>
        <dbReference type="ChEBI" id="CHEBI:58349"/>
        <dbReference type="ChEBI" id="CHEBI:78489"/>
        <dbReference type="ChEBI" id="CHEBI:78495"/>
    </reaction>
    <physiologicalReaction direction="left-to-right" evidence="47">
        <dbReference type="Rhea" id="RHEA:41929"/>
    </physiologicalReaction>
</comment>
<evidence type="ECO:0000313" key="61">
    <source>
        <dbReference type="Proteomes" id="UP000069272"/>
    </source>
</evidence>
<accession>A0A182F2C5</accession>
<evidence type="ECO:0000256" key="45">
    <source>
        <dbReference type="ARBA" id="ARBA00048704"/>
    </source>
</evidence>
<evidence type="ECO:0000256" key="1">
    <source>
        <dbReference type="ARBA" id="ARBA00005189"/>
    </source>
</evidence>
<evidence type="ECO:0000256" key="20">
    <source>
        <dbReference type="ARBA" id="ARBA00023398"/>
    </source>
</evidence>
<dbReference type="CDD" id="cd00833">
    <property type="entry name" value="PKS"/>
    <property type="match status" value="2"/>
</dbReference>
<feature type="domain" description="Carrier" evidence="57">
    <location>
        <begin position="4166"/>
        <end position="4246"/>
    </location>
</feature>
<feature type="region of interest" description="N-terminal hotdog fold" evidence="56">
    <location>
        <begin position="761"/>
        <end position="885"/>
    </location>
</feature>
<dbReference type="Gene3D" id="3.40.366.10">
    <property type="entry name" value="Malonyl-Coenzyme A Acyl Carrier Protein, domain 2"/>
    <property type="match status" value="2"/>
</dbReference>
<evidence type="ECO:0000256" key="49">
    <source>
        <dbReference type="ARBA" id="ARBA00049171"/>
    </source>
</evidence>
<evidence type="ECO:0000256" key="42">
    <source>
        <dbReference type="ARBA" id="ARBA00048571"/>
    </source>
</evidence>
<evidence type="ECO:0000256" key="31">
    <source>
        <dbReference type="ARBA" id="ARBA00047500"/>
    </source>
</evidence>
<evidence type="ECO:0000256" key="47">
    <source>
        <dbReference type="ARBA" id="ARBA00049019"/>
    </source>
</evidence>
<dbReference type="GO" id="GO:0004315">
    <property type="term" value="F:3-oxoacyl-[acyl-carrier-protein] synthase activity"/>
    <property type="evidence" value="ECO:0007669"/>
    <property type="project" value="UniProtKB-EC"/>
</dbReference>
<evidence type="ECO:0000256" key="37">
    <source>
        <dbReference type="ARBA" id="ARBA00048051"/>
    </source>
</evidence>
<feature type="region of interest" description="C-terminal hotdog fold" evidence="56">
    <location>
        <begin position="895"/>
        <end position="1021"/>
    </location>
</feature>
<dbReference type="VEuPathDB" id="VectorBase:AALB20_038582"/>